<evidence type="ECO:0000256" key="11">
    <source>
        <dbReference type="ARBA" id="ARBA00022723"/>
    </source>
</evidence>
<dbReference type="InterPro" id="IPR023151">
    <property type="entry name" value="PEP_util_CS"/>
</dbReference>
<keyword evidence="11" id="KW-0479">Metal-binding</keyword>
<dbReference type="InterPro" id="IPR006318">
    <property type="entry name" value="PTS_EI-like"/>
</dbReference>
<comment type="subcellular location">
    <subcellularLocation>
        <location evidence="3">Cytoplasm</location>
    </subcellularLocation>
</comment>
<dbReference type="RefSeq" id="WP_069203534.1">
    <property type="nucleotide sequence ID" value="NZ_CP014168.1"/>
</dbReference>
<dbReference type="InterPro" id="IPR000121">
    <property type="entry name" value="PEP_util_C"/>
</dbReference>
<dbReference type="InterPro" id="IPR040442">
    <property type="entry name" value="Pyrv_kinase-like_dom_sf"/>
</dbReference>
<dbReference type="KEGG" id="span:AWL63_02105"/>
<comment type="similarity">
    <text evidence="4">Belongs to the PEP-utilizing enzyme family.</text>
</comment>
<comment type="cofactor">
    <cofactor evidence="2">
        <name>Mg(2+)</name>
        <dbReference type="ChEBI" id="CHEBI:18420"/>
    </cofactor>
</comment>
<dbReference type="PRINTS" id="PR01736">
    <property type="entry name" value="PHPHTRNFRASE"/>
</dbReference>
<dbReference type="Pfam" id="PF02896">
    <property type="entry name" value="PEP-utilizers_C"/>
    <property type="match status" value="1"/>
</dbReference>
<evidence type="ECO:0000256" key="5">
    <source>
        <dbReference type="ARBA" id="ARBA00012232"/>
    </source>
</evidence>
<sequence>MLTAVASAREILVRLHDVMASRTPAQAKLNSVVQIVGEGMASEVCSIYLLRDGALELYATRGLAQEAVHVTKLAPGEGLVGTIAQNVETLNLDEAASHPDFAYRPETGEDKYHSFAGVPIIRRERAVGVLCVQHADPHRYDDVEIEALQTVAMVLSELIANADLVDGAGAAAARVQPTAPIRIVGLKLVDGMASGFAVYHQPRIVVEHTVAEDVEAERHRVYAAFDKMREQIDRIAREAEFGIGGEHEEVLATYKMFAYDEGWARRINEAIDSGLTAEAAIERVQQRTRMRMRQIDDPLLADRMHDLEDLSNRLLRIVSGQLGTAAQMGLRQDTILIARNLGPAELLEYDRRRLKGVVLEEGSLTAHVTIVARAMGVPVLGRVKSVRRLISEGDALLLDVTAGHVFARPSSSMEEAFEAKQELRQKRRAAFASLRNELPVTKDGHRVTVMVNAGLRDDVAALDLTGADGIGLFRTEFQFLVSSTLPARERQQRLYRDVLETAGERPVIFRTVDIGGDKALPYLSKDEDEENPAMGWRALRLALERPGLMKAQARALLEAAGGRTLNVMFPMVSEPWEFEEARALFEAQRAWLIRRGKMMPLVIRYGAMLEVPALAEQLDLLLPKLDFLSVGTNDLTQFLFAADRANPKLAERYDWLSAAILRFLRRLVEPCRAAGVQLGVCGEMGGRTLEAMALIGLGIDRLSITPAAVGPVKAMVRSLDRAALLVKMESLLAAPPRDMRAALSDWAAAQGVELA</sequence>
<evidence type="ECO:0000256" key="10">
    <source>
        <dbReference type="ARBA" id="ARBA00022683"/>
    </source>
</evidence>
<dbReference type="InterPro" id="IPR015813">
    <property type="entry name" value="Pyrv/PenolPyrv_kinase-like_dom"/>
</dbReference>
<keyword evidence="16" id="KW-1185">Reference proteome</keyword>
<evidence type="ECO:0000256" key="8">
    <source>
        <dbReference type="ARBA" id="ARBA00022597"/>
    </source>
</evidence>
<evidence type="ECO:0000256" key="3">
    <source>
        <dbReference type="ARBA" id="ARBA00004496"/>
    </source>
</evidence>
<dbReference type="InterPro" id="IPR008731">
    <property type="entry name" value="PTS_EIN"/>
</dbReference>
<protein>
    <recommendedName>
        <fullName evidence="5">phosphoenolpyruvate--protein phosphotransferase</fullName>
        <ecNumber evidence="5">2.7.3.9</ecNumber>
    </recommendedName>
</protein>
<dbReference type="PANTHER" id="PTHR46244">
    <property type="entry name" value="PHOSPHOENOLPYRUVATE-PROTEIN PHOSPHOTRANSFERASE"/>
    <property type="match status" value="1"/>
</dbReference>
<dbReference type="PANTHER" id="PTHR46244:SF6">
    <property type="entry name" value="PHOSPHOENOLPYRUVATE-PROTEIN PHOSPHOTRANSFERASE"/>
    <property type="match status" value="1"/>
</dbReference>
<dbReference type="InterPro" id="IPR050499">
    <property type="entry name" value="PEP-utilizing_PTS_enzyme"/>
</dbReference>
<dbReference type="SMART" id="SM00065">
    <property type="entry name" value="GAF"/>
    <property type="match status" value="1"/>
</dbReference>
<dbReference type="STRING" id="1560345.AWL63_02105"/>
<evidence type="ECO:0000256" key="13">
    <source>
        <dbReference type="ARBA" id="ARBA00022842"/>
    </source>
</evidence>
<dbReference type="GO" id="GO:0009401">
    <property type="term" value="P:phosphoenolpyruvate-dependent sugar phosphotransferase system"/>
    <property type="evidence" value="ECO:0007669"/>
    <property type="project" value="UniProtKB-KW"/>
</dbReference>
<evidence type="ECO:0000256" key="12">
    <source>
        <dbReference type="ARBA" id="ARBA00022777"/>
    </source>
</evidence>
<dbReference type="Pfam" id="PF05524">
    <property type="entry name" value="PEP-utilisers_N"/>
    <property type="match status" value="1"/>
</dbReference>
<organism evidence="15 16">
    <name type="scientific">Sphingomonas panacis</name>
    <dbReference type="NCBI Taxonomy" id="1560345"/>
    <lineage>
        <taxon>Bacteria</taxon>
        <taxon>Pseudomonadati</taxon>
        <taxon>Pseudomonadota</taxon>
        <taxon>Alphaproteobacteria</taxon>
        <taxon>Sphingomonadales</taxon>
        <taxon>Sphingomonadaceae</taxon>
        <taxon>Sphingomonas</taxon>
    </lineage>
</organism>
<proteinExistence type="inferred from homology"/>
<dbReference type="InterPro" id="IPR036637">
    <property type="entry name" value="Phosphohistidine_dom_sf"/>
</dbReference>
<evidence type="ECO:0000259" key="14">
    <source>
        <dbReference type="SMART" id="SM00065"/>
    </source>
</evidence>
<evidence type="ECO:0000256" key="1">
    <source>
        <dbReference type="ARBA" id="ARBA00000683"/>
    </source>
</evidence>
<dbReference type="GO" id="GO:0046872">
    <property type="term" value="F:metal ion binding"/>
    <property type="evidence" value="ECO:0007669"/>
    <property type="project" value="UniProtKB-KW"/>
</dbReference>
<dbReference type="GO" id="GO:0005737">
    <property type="term" value="C:cytoplasm"/>
    <property type="evidence" value="ECO:0007669"/>
    <property type="project" value="UniProtKB-SubCell"/>
</dbReference>
<dbReference type="SUPFAM" id="SSF55781">
    <property type="entry name" value="GAF domain-like"/>
    <property type="match status" value="1"/>
</dbReference>
<keyword evidence="8" id="KW-0762">Sugar transport</keyword>
<dbReference type="Proteomes" id="UP000094256">
    <property type="component" value="Chromosome"/>
</dbReference>
<dbReference type="InterPro" id="IPR029016">
    <property type="entry name" value="GAF-like_dom_sf"/>
</dbReference>
<dbReference type="Pfam" id="PF00391">
    <property type="entry name" value="PEP-utilizers"/>
    <property type="match status" value="1"/>
</dbReference>
<keyword evidence="12" id="KW-0418">Kinase</keyword>
<name>A0A1B3Z691_9SPHN</name>
<keyword evidence="7" id="KW-0963">Cytoplasm</keyword>
<dbReference type="InterPro" id="IPR003018">
    <property type="entry name" value="GAF"/>
</dbReference>
<evidence type="ECO:0000256" key="9">
    <source>
        <dbReference type="ARBA" id="ARBA00022679"/>
    </source>
</evidence>
<dbReference type="AlphaFoldDB" id="A0A1B3Z691"/>
<dbReference type="EC" id="2.7.3.9" evidence="5"/>
<dbReference type="SUPFAM" id="SSF51621">
    <property type="entry name" value="Phosphoenolpyruvate/pyruvate domain"/>
    <property type="match status" value="1"/>
</dbReference>
<dbReference type="NCBIfam" id="TIGR01417">
    <property type="entry name" value="PTS_I_fam"/>
    <property type="match status" value="1"/>
</dbReference>
<dbReference type="InterPro" id="IPR008279">
    <property type="entry name" value="PEP-util_enz_mobile_dom"/>
</dbReference>
<gene>
    <name evidence="15" type="ORF">AWL63_02105</name>
</gene>
<evidence type="ECO:0000313" key="15">
    <source>
        <dbReference type="EMBL" id="AOH82949.1"/>
    </source>
</evidence>
<dbReference type="Gene3D" id="1.10.274.10">
    <property type="entry name" value="PtsI, HPr-binding domain"/>
    <property type="match status" value="1"/>
</dbReference>
<dbReference type="SUPFAM" id="SSF52009">
    <property type="entry name" value="Phosphohistidine domain"/>
    <property type="match status" value="1"/>
</dbReference>
<dbReference type="GO" id="GO:0008965">
    <property type="term" value="F:phosphoenolpyruvate-protein phosphotransferase activity"/>
    <property type="evidence" value="ECO:0007669"/>
    <property type="project" value="UniProtKB-EC"/>
</dbReference>
<accession>A0A1B3Z691</accession>
<keyword evidence="10" id="KW-0598">Phosphotransferase system</keyword>
<dbReference type="Pfam" id="PF01590">
    <property type="entry name" value="GAF"/>
    <property type="match status" value="1"/>
</dbReference>
<reference evidence="15 16" key="1">
    <citation type="submission" date="2016-01" db="EMBL/GenBank/DDBJ databases">
        <title>Complete genome and mega plasmid sequence of Sphingomonas panacis DCY99 elicits systemic resistance in rice to Xanthomonas oryzae.</title>
        <authorList>
            <person name="Kim Y.J."/>
            <person name="Yang D.C."/>
            <person name="Sing P."/>
        </authorList>
    </citation>
    <scope>NUCLEOTIDE SEQUENCE [LARGE SCALE GENOMIC DNA]</scope>
    <source>
        <strain evidence="15 16">DCY99</strain>
    </source>
</reference>
<dbReference type="InterPro" id="IPR036618">
    <property type="entry name" value="PtsI_HPr-bd_sf"/>
</dbReference>
<comment type="catalytic activity">
    <reaction evidence="1">
        <text>L-histidyl-[protein] + phosphoenolpyruvate = N(pros)-phospho-L-histidyl-[protein] + pyruvate</text>
        <dbReference type="Rhea" id="RHEA:23880"/>
        <dbReference type="Rhea" id="RHEA-COMP:9745"/>
        <dbReference type="Rhea" id="RHEA-COMP:9746"/>
        <dbReference type="ChEBI" id="CHEBI:15361"/>
        <dbReference type="ChEBI" id="CHEBI:29979"/>
        <dbReference type="ChEBI" id="CHEBI:58702"/>
        <dbReference type="ChEBI" id="CHEBI:64837"/>
        <dbReference type="EC" id="2.7.3.9"/>
    </reaction>
</comment>
<dbReference type="PROSITE" id="PS00742">
    <property type="entry name" value="PEP_ENZYMES_2"/>
    <property type="match status" value="1"/>
</dbReference>
<dbReference type="GO" id="GO:0016301">
    <property type="term" value="F:kinase activity"/>
    <property type="evidence" value="ECO:0007669"/>
    <property type="project" value="UniProtKB-KW"/>
</dbReference>
<evidence type="ECO:0000256" key="7">
    <source>
        <dbReference type="ARBA" id="ARBA00022490"/>
    </source>
</evidence>
<evidence type="ECO:0000256" key="2">
    <source>
        <dbReference type="ARBA" id="ARBA00001946"/>
    </source>
</evidence>
<keyword evidence="13" id="KW-0460">Magnesium</keyword>
<dbReference type="Gene3D" id="3.20.20.60">
    <property type="entry name" value="Phosphoenolpyruvate-binding domains"/>
    <property type="match status" value="1"/>
</dbReference>
<keyword evidence="6" id="KW-0813">Transport</keyword>
<feature type="domain" description="GAF" evidence="14">
    <location>
        <begin position="24"/>
        <end position="169"/>
    </location>
</feature>
<dbReference type="Gene3D" id="3.30.450.40">
    <property type="match status" value="1"/>
</dbReference>
<dbReference type="EMBL" id="CP014168">
    <property type="protein sequence ID" value="AOH82949.1"/>
    <property type="molecule type" value="Genomic_DNA"/>
</dbReference>
<evidence type="ECO:0000256" key="6">
    <source>
        <dbReference type="ARBA" id="ARBA00022448"/>
    </source>
</evidence>
<dbReference type="OrthoDB" id="9765468at2"/>
<keyword evidence="9" id="KW-0808">Transferase</keyword>
<dbReference type="Gene3D" id="3.50.30.10">
    <property type="entry name" value="Phosphohistidine domain"/>
    <property type="match status" value="1"/>
</dbReference>
<dbReference type="SUPFAM" id="SSF47831">
    <property type="entry name" value="Enzyme I of the PEP:sugar phosphotransferase system HPr-binding (sub)domain"/>
    <property type="match status" value="1"/>
</dbReference>
<evidence type="ECO:0000256" key="4">
    <source>
        <dbReference type="ARBA" id="ARBA00007837"/>
    </source>
</evidence>
<evidence type="ECO:0000313" key="16">
    <source>
        <dbReference type="Proteomes" id="UP000094256"/>
    </source>
</evidence>